<organism evidence="1">
    <name type="scientific">White spot syndrome virus</name>
    <dbReference type="NCBI Taxonomy" id="342409"/>
    <lineage>
        <taxon>Viruses</taxon>
        <taxon>Viruses incertae sedis</taxon>
        <taxon>Naldaviricetes</taxon>
        <taxon>Nimaviridae</taxon>
        <taxon>Whispovirus</taxon>
    </lineage>
</organism>
<sequence length="56" mass="6021">MGHSSLGVDRWVDQCQVRRVDRWVGLMSDCTRNGIAQKCALTLCVSGQVVSGLGGN</sequence>
<evidence type="ECO:0000313" key="1">
    <source>
        <dbReference type="EMBL" id="AUO15205.1"/>
    </source>
</evidence>
<reference evidence="1" key="1">
    <citation type="submission" date="2017-12" db="EMBL/GenBank/DDBJ databases">
        <authorList>
            <person name="Katneni V.K."/>
            <person name="Shekhar M.S."/>
            <person name="Otta S.K."/>
            <person name="Karthic K."/>
            <person name="Jangam A.K."/>
            <person name="Gopikrishna G."/>
            <person name="Vijayan K.K."/>
        </authorList>
    </citation>
    <scope>NUCLEOTIDE SEQUENCE [LARGE SCALE GENOMIC DNA]</scope>
    <source>
        <strain evidence="1">IN_AP4RU</strain>
    </source>
</reference>
<proteinExistence type="predicted"/>
<dbReference type="EMBL" id="MG702567">
    <property type="protein sequence ID" value="AUO15205.1"/>
    <property type="molecule type" value="Genomic_DNA"/>
</dbReference>
<accession>A0A2I6SCB0</accession>
<protein>
    <submittedName>
        <fullName evidence="1">WSSV438</fullName>
    </submittedName>
</protein>
<dbReference type="Proteomes" id="UP000267352">
    <property type="component" value="Segment"/>
</dbReference>
<name>A0A2I6SCB0_9VIRU</name>
<reference evidence="1" key="2">
    <citation type="journal article" date="2018" name="Genome Announc.">
        <title>First Report of a Complete Genome Sequence of White spot syndrome virus from India.</title>
        <authorList>
            <person name="Vinaya Kumar K."/>
            <person name="Shekhar M.S."/>
            <person name="Otta S.K."/>
            <person name="Karthic K."/>
            <person name="Ashok Kumar J."/>
            <person name="Gopikrishna G."/>
            <person name="Vijayan K.K."/>
        </authorList>
    </citation>
    <scope>NUCLEOTIDE SEQUENCE</scope>
    <source>
        <strain evidence="1">IN_AP4RU</strain>
    </source>
</reference>